<feature type="transmembrane region" description="Helical" evidence="7">
    <location>
        <begin position="166"/>
        <end position="189"/>
    </location>
</feature>
<dbReference type="EMBL" id="ML978145">
    <property type="protein sequence ID" value="KAF2092519.1"/>
    <property type="molecule type" value="Genomic_DNA"/>
</dbReference>
<evidence type="ECO:0000259" key="8">
    <source>
        <dbReference type="PROSITE" id="PS50850"/>
    </source>
</evidence>
<feature type="region of interest" description="Disordered" evidence="6">
    <location>
        <begin position="1"/>
        <end position="25"/>
    </location>
</feature>
<dbReference type="GO" id="GO:0016020">
    <property type="term" value="C:membrane"/>
    <property type="evidence" value="ECO:0007669"/>
    <property type="project" value="UniProtKB-SubCell"/>
</dbReference>
<sequence length="573" mass="63232">MQRAASPLHPDDDQEMPQPKEEPVTWRSVPRKGQLFLLMMARISEPLTQTSLQAYMYYQLKSFNPSLPDSTVAAQVGIMQGSFTAAQFLTAFLWGKAADSSKIGRKKVLVIGLMGTAVSIAGFGFSRSFATAIFFRSLGGILNGNVGVMRTMIAEIIQEKKYQSRAFMILPMTFNIGVIVGPTLGGLLADPVNTYPGLFGPGSSFGGADGVWWMKRWPYALPNLVSSCFLLSACLLLILGLDETHYLRKDKTDYGRIVGRWISQHIFRRRSTNMQEYSSIPSAEPETPISPGDIELQSPAVPKKQEPPKRRKRLPFRQIWTRNVLLTFLAHGLMAFHVGTFNNLWFIFLSAPRFDPKNPMPPSAKDRHLPFGFTGGFALPPPRIGLSLSIIGFIGITLQLLLYPRMNAKYGLIRCYRVSIALFPLTYFLAPYLSLIPSKTPPPEPASGLPMWIGISSILFLQVLARTFALPAIIILVNNCCPHPSVLGTIHGIGQSVSSGLRTFGPIIAGWLFGIGLNIGVVGLSWWVFAIEAVMGCLAGFLVREGSGHEIMLEGDEEMDQAQAQAQRPTRRK</sequence>
<gene>
    <name evidence="9" type="ORF">NA57DRAFT_50052</name>
</gene>
<feature type="transmembrane region" description="Helical" evidence="7">
    <location>
        <begin position="415"/>
        <end position="433"/>
    </location>
</feature>
<evidence type="ECO:0000256" key="3">
    <source>
        <dbReference type="ARBA" id="ARBA00022692"/>
    </source>
</evidence>
<dbReference type="AlphaFoldDB" id="A0A9P4I2P0"/>
<evidence type="ECO:0000256" key="7">
    <source>
        <dbReference type="SAM" id="Phobius"/>
    </source>
</evidence>
<feature type="transmembrane region" description="Helical" evidence="7">
    <location>
        <begin position="384"/>
        <end position="403"/>
    </location>
</feature>
<comment type="subcellular location">
    <subcellularLocation>
        <location evidence="1">Membrane</location>
        <topology evidence="1">Multi-pass membrane protein</topology>
    </subcellularLocation>
</comment>
<feature type="region of interest" description="Disordered" evidence="6">
    <location>
        <begin position="274"/>
        <end position="312"/>
    </location>
</feature>
<keyword evidence="5 7" id="KW-0472">Membrane</keyword>
<dbReference type="GO" id="GO:0022857">
    <property type="term" value="F:transmembrane transporter activity"/>
    <property type="evidence" value="ECO:0007669"/>
    <property type="project" value="InterPro"/>
</dbReference>
<dbReference type="SUPFAM" id="SSF103473">
    <property type="entry name" value="MFS general substrate transporter"/>
    <property type="match status" value="1"/>
</dbReference>
<dbReference type="InterPro" id="IPR011701">
    <property type="entry name" value="MFS"/>
</dbReference>
<dbReference type="PROSITE" id="PS50850">
    <property type="entry name" value="MFS"/>
    <property type="match status" value="1"/>
</dbReference>
<dbReference type="OrthoDB" id="10262656at2759"/>
<comment type="caution">
    <text evidence="9">The sequence shown here is derived from an EMBL/GenBank/DDBJ whole genome shotgun (WGS) entry which is preliminary data.</text>
</comment>
<dbReference type="PANTHER" id="PTHR23504">
    <property type="entry name" value="MAJOR FACILITATOR SUPERFAMILY DOMAIN-CONTAINING PROTEIN 10"/>
    <property type="match status" value="1"/>
</dbReference>
<feature type="transmembrane region" description="Helical" evidence="7">
    <location>
        <begin position="499"/>
        <end position="519"/>
    </location>
</feature>
<dbReference type="InterPro" id="IPR036259">
    <property type="entry name" value="MFS_trans_sf"/>
</dbReference>
<evidence type="ECO:0000256" key="2">
    <source>
        <dbReference type="ARBA" id="ARBA00022448"/>
    </source>
</evidence>
<dbReference type="Proteomes" id="UP000799772">
    <property type="component" value="Unassembled WGS sequence"/>
</dbReference>
<evidence type="ECO:0000313" key="10">
    <source>
        <dbReference type="Proteomes" id="UP000799772"/>
    </source>
</evidence>
<evidence type="ECO:0000256" key="1">
    <source>
        <dbReference type="ARBA" id="ARBA00004141"/>
    </source>
</evidence>
<accession>A0A9P4I2P0</accession>
<keyword evidence="4 7" id="KW-1133">Transmembrane helix</keyword>
<feature type="transmembrane region" description="Helical" evidence="7">
    <location>
        <begin position="319"/>
        <end position="339"/>
    </location>
</feature>
<dbReference type="InterPro" id="IPR020846">
    <property type="entry name" value="MFS_dom"/>
</dbReference>
<feature type="transmembrane region" description="Helical" evidence="7">
    <location>
        <begin position="72"/>
        <end position="95"/>
    </location>
</feature>
<feature type="transmembrane region" description="Helical" evidence="7">
    <location>
        <begin position="219"/>
        <end position="241"/>
    </location>
</feature>
<evidence type="ECO:0000256" key="5">
    <source>
        <dbReference type="ARBA" id="ARBA00023136"/>
    </source>
</evidence>
<dbReference type="PANTHER" id="PTHR23504:SF6">
    <property type="entry name" value="MULTIDRUG TRANSPORTER, PUTATIVE (AFU_ORTHOLOGUE AFUA_4G08740)-RELATED"/>
    <property type="match status" value="1"/>
</dbReference>
<name>A0A9P4I2P0_9PEZI</name>
<proteinExistence type="predicted"/>
<dbReference type="Gene3D" id="1.20.1250.20">
    <property type="entry name" value="MFS general substrate transporter like domains"/>
    <property type="match status" value="1"/>
</dbReference>
<dbReference type="Pfam" id="PF07690">
    <property type="entry name" value="MFS_1"/>
    <property type="match status" value="1"/>
</dbReference>
<keyword evidence="10" id="KW-1185">Reference proteome</keyword>
<reference evidence="9" key="1">
    <citation type="journal article" date="2020" name="Stud. Mycol.">
        <title>101 Dothideomycetes genomes: a test case for predicting lifestyles and emergence of pathogens.</title>
        <authorList>
            <person name="Haridas S."/>
            <person name="Albert R."/>
            <person name="Binder M."/>
            <person name="Bloem J."/>
            <person name="Labutti K."/>
            <person name="Salamov A."/>
            <person name="Andreopoulos B."/>
            <person name="Baker S."/>
            <person name="Barry K."/>
            <person name="Bills G."/>
            <person name="Bluhm B."/>
            <person name="Cannon C."/>
            <person name="Castanera R."/>
            <person name="Culley D."/>
            <person name="Daum C."/>
            <person name="Ezra D."/>
            <person name="Gonzalez J."/>
            <person name="Henrissat B."/>
            <person name="Kuo A."/>
            <person name="Liang C."/>
            <person name="Lipzen A."/>
            <person name="Lutzoni F."/>
            <person name="Magnuson J."/>
            <person name="Mondo S."/>
            <person name="Nolan M."/>
            <person name="Ohm R."/>
            <person name="Pangilinan J."/>
            <person name="Park H.-J."/>
            <person name="Ramirez L."/>
            <person name="Alfaro M."/>
            <person name="Sun H."/>
            <person name="Tritt A."/>
            <person name="Yoshinaga Y."/>
            <person name="Zwiers L.-H."/>
            <person name="Turgeon B."/>
            <person name="Goodwin S."/>
            <person name="Spatafora J."/>
            <person name="Crous P."/>
            <person name="Grigoriev I."/>
        </authorList>
    </citation>
    <scope>NUCLEOTIDE SEQUENCE</scope>
    <source>
        <strain evidence="9">CBS 133067</strain>
    </source>
</reference>
<protein>
    <submittedName>
        <fullName evidence="9">MFS general substrate transporter</fullName>
    </submittedName>
</protein>
<evidence type="ECO:0000313" key="9">
    <source>
        <dbReference type="EMBL" id="KAF2092519.1"/>
    </source>
</evidence>
<feature type="transmembrane region" description="Helical" evidence="7">
    <location>
        <begin position="453"/>
        <end position="478"/>
    </location>
</feature>
<evidence type="ECO:0000256" key="6">
    <source>
        <dbReference type="SAM" id="MobiDB-lite"/>
    </source>
</evidence>
<feature type="transmembrane region" description="Helical" evidence="7">
    <location>
        <begin position="132"/>
        <end position="154"/>
    </location>
</feature>
<feature type="transmembrane region" description="Helical" evidence="7">
    <location>
        <begin position="107"/>
        <end position="126"/>
    </location>
</feature>
<keyword evidence="3 7" id="KW-0812">Transmembrane</keyword>
<keyword evidence="2" id="KW-0813">Transport</keyword>
<feature type="domain" description="Major facilitator superfamily (MFS) profile" evidence="8">
    <location>
        <begin position="34"/>
        <end position="548"/>
    </location>
</feature>
<evidence type="ECO:0000256" key="4">
    <source>
        <dbReference type="ARBA" id="ARBA00022989"/>
    </source>
</evidence>
<organism evidence="9 10">
    <name type="scientific">Rhizodiscina lignyota</name>
    <dbReference type="NCBI Taxonomy" id="1504668"/>
    <lineage>
        <taxon>Eukaryota</taxon>
        <taxon>Fungi</taxon>
        <taxon>Dikarya</taxon>
        <taxon>Ascomycota</taxon>
        <taxon>Pezizomycotina</taxon>
        <taxon>Dothideomycetes</taxon>
        <taxon>Pleosporomycetidae</taxon>
        <taxon>Aulographales</taxon>
        <taxon>Rhizodiscinaceae</taxon>
        <taxon>Rhizodiscina</taxon>
    </lineage>
</organism>